<evidence type="ECO:0000256" key="2">
    <source>
        <dbReference type="ARBA" id="ARBA00022729"/>
    </source>
</evidence>
<evidence type="ECO:0000256" key="1">
    <source>
        <dbReference type="ARBA" id="ARBA00022670"/>
    </source>
</evidence>
<evidence type="ECO:0000256" key="9">
    <source>
        <dbReference type="RuleBase" id="RU366078"/>
    </source>
</evidence>
<dbReference type="AlphaFoldDB" id="A0A8F9WME8"/>
<evidence type="ECO:0000259" key="10">
    <source>
        <dbReference type="PROSITE" id="PS50240"/>
    </source>
</evidence>
<evidence type="ECO:0000256" key="3">
    <source>
        <dbReference type="ARBA" id="ARBA00022801"/>
    </source>
</evidence>
<dbReference type="PROSITE" id="PS00135">
    <property type="entry name" value="TRYPSIN_SER"/>
    <property type="match status" value="1"/>
</dbReference>
<feature type="signal peptide" evidence="9">
    <location>
        <begin position="1"/>
        <end position="22"/>
    </location>
</feature>
<dbReference type="GO" id="GO:0005615">
    <property type="term" value="C:extracellular space"/>
    <property type="evidence" value="ECO:0007669"/>
    <property type="project" value="TreeGrafter"/>
</dbReference>
<dbReference type="FunFam" id="2.40.10.10:FF:000084">
    <property type="entry name" value="Serine protease easter"/>
    <property type="match status" value="1"/>
</dbReference>
<dbReference type="InterPro" id="IPR033116">
    <property type="entry name" value="TRYPSIN_SER"/>
</dbReference>
<keyword evidence="2 9" id="KW-0732">Signal</keyword>
<keyword evidence="5" id="KW-1015">Disulfide bond</keyword>
<dbReference type="SMART" id="SM00020">
    <property type="entry name" value="Tryp_SPc"/>
    <property type="match status" value="1"/>
</dbReference>
<keyword evidence="4 8" id="KW-0720">Serine protease</keyword>
<dbReference type="SUPFAM" id="SSF50494">
    <property type="entry name" value="Trypsin-like serine proteases"/>
    <property type="match status" value="1"/>
</dbReference>
<dbReference type="PRINTS" id="PR00722">
    <property type="entry name" value="CHYMOTRYPSIN"/>
</dbReference>
<dbReference type="InterPro" id="IPR043504">
    <property type="entry name" value="Peptidase_S1_PA_chymotrypsin"/>
</dbReference>
<dbReference type="Pfam" id="PF12032">
    <property type="entry name" value="CLIP"/>
    <property type="match status" value="1"/>
</dbReference>
<comment type="similarity">
    <text evidence="7 9">Belongs to the peptidase S1 family. CLIP subfamily.</text>
</comment>
<evidence type="ECO:0000259" key="11">
    <source>
        <dbReference type="PROSITE" id="PS51888"/>
    </source>
</evidence>
<protein>
    <recommendedName>
        <fullName evidence="9">CLIP domain-containing serine protease</fullName>
        <ecNumber evidence="8">3.4.21.-</ecNumber>
    </recommendedName>
</protein>
<sequence>MMENVLFLSCLLFVLNVYTIEAQTSCHTPNGEVAKCIRINECPILYDAVLTTDPKVVDFLQKSKCGFSGVPFVCCGSAASFALPPVTVTRVRRPDLLPKDCGTQLDEEKILGGEMTALAEFPWTVLVGYKNASGFEKFSCGGSLINNRYVVTAAHCAAGRVLTVVGALNKIRLGEWNTNTDPDCYGDRKIQVCSEKPVDYGIEEVIVHNDYKEAERSRYHDIALIRLNRYVDFTDFIRPVCLPQMTDEANVGERLTVTGWGKTERVNFSPIKLKVEVPVVSQSQCNSKFTQVRVKVQQTQLCAGGESGKDSCNGDSGGPLLKSRSDRFYLEGIVSFGADCGTQGWPGIYTKVSKYRDWIESNLRD</sequence>
<organism evidence="12">
    <name type="scientific">Holotrichia parallela</name>
    <name type="common">Dark black chafer beetle</name>
    <name type="synonym">Pedinotrichia parallela</name>
    <dbReference type="NCBI Taxonomy" id="93412"/>
    <lineage>
        <taxon>Eukaryota</taxon>
        <taxon>Metazoa</taxon>
        <taxon>Ecdysozoa</taxon>
        <taxon>Arthropoda</taxon>
        <taxon>Hexapoda</taxon>
        <taxon>Insecta</taxon>
        <taxon>Pterygota</taxon>
        <taxon>Neoptera</taxon>
        <taxon>Endopterygota</taxon>
        <taxon>Coleoptera</taxon>
        <taxon>Polyphaga</taxon>
        <taxon>Scarabaeiformia</taxon>
        <taxon>Scarabaeidae</taxon>
        <taxon>Melolonthinae</taxon>
        <taxon>Holotrichia</taxon>
    </lineage>
</organism>
<keyword evidence="6" id="KW-0325">Glycoprotein</keyword>
<comment type="subcellular location">
    <subcellularLocation>
        <location evidence="9">Secreted</location>
    </subcellularLocation>
</comment>
<evidence type="ECO:0000256" key="5">
    <source>
        <dbReference type="ARBA" id="ARBA00023157"/>
    </source>
</evidence>
<evidence type="ECO:0000256" key="4">
    <source>
        <dbReference type="ARBA" id="ARBA00022825"/>
    </source>
</evidence>
<dbReference type="PANTHER" id="PTHR24264:SF54">
    <property type="entry name" value="PEPTIDASE S1 DOMAIN-CONTAINING PROTEIN"/>
    <property type="match status" value="1"/>
</dbReference>
<dbReference type="CDD" id="cd00190">
    <property type="entry name" value="Tryp_SPc"/>
    <property type="match status" value="1"/>
</dbReference>
<dbReference type="InterPro" id="IPR018114">
    <property type="entry name" value="TRYPSIN_HIS"/>
</dbReference>
<dbReference type="FunFam" id="2.40.10.10:FF:000028">
    <property type="entry name" value="Serine protease easter"/>
    <property type="match status" value="1"/>
</dbReference>
<dbReference type="InterPro" id="IPR050127">
    <property type="entry name" value="Serine_Proteases_S1"/>
</dbReference>
<dbReference type="PANTHER" id="PTHR24264">
    <property type="entry name" value="TRYPSIN-RELATED"/>
    <property type="match status" value="1"/>
</dbReference>
<accession>A0A8F9WME8</accession>
<feature type="chain" id="PRO_5034337099" description="CLIP domain-containing serine protease" evidence="9">
    <location>
        <begin position="23"/>
        <end position="365"/>
    </location>
</feature>
<dbReference type="SMART" id="SM00680">
    <property type="entry name" value="CLIP"/>
    <property type="match status" value="1"/>
</dbReference>
<reference evidence="12" key="1">
    <citation type="submission" date="2020-06" db="EMBL/GenBank/DDBJ databases">
        <authorList>
            <person name="Yin J."/>
            <person name="Li E."/>
            <person name="Li K."/>
            <person name="Li J."/>
            <person name="Li X."/>
            <person name="Qin J."/>
            <person name="Feng H."/>
            <person name="Nyamwasaa I."/>
        </authorList>
    </citation>
    <scope>NUCLEOTIDE SEQUENCE</scope>
    <source>
        <tissue evidence="12">Whole larvae</tissue>
    </source>
</reference>
<feature type="domain" description="Clip" evidence="11">
    <location>
        <begin position="25"/>
        <end position="75"/>
    </location>
</feature>
<evidence type="ECO:0000313" key="12">
    <source>
        <dbReference type="EMBL" id="QYL00320.1"/>
    </source>
</evidence>
<dbReference type="InterPro" id="IPR001314">
    <property type="entry name" value="Peptidase_S1A"/>
</dbReference>
<feature type="domain" description="Peptidase S1" evidence="10">
    <location>
        <begin position="110"/>
        <end position="364"/>
    </location>
</feature>
<keyword evidence="3 8" id="KW-0378">Hydrolase</keyword>
<keyword evidence="9" id="KW-0964">Secreted</keyword>
<dbReference type="PROSITE" id="PS51888">
    <property type="entry name" value="CLIP"/>
    <property type="match status" value="1"/>
</dbReference>
<dbReference type="EC" id="3.4.21.-" evidence="8"/>
<dbReference type="GO" id="GO:0004252">
    <property type="term" value="F:serine-type endopeptidase activity"/>
    <property type="evidence" value="ECO:0007669"/>
    <property type="project" value="UniProtKB-UniRule"/>
</dbReference>
<dbReference type="InterPro" id="IPR038565">
    <property type="entry name" value="CLIP_sf"/>
</dbReference>
<dbReference type="Pfam" id="PF00089">
    <property type="entry name" value="Trypsin"/>
    <property type="match status" value="1"/>
</dbReference>
<dbReference type="InterPro" id="IPR009003">
    <property type="entry name" value="Peptidase_S1_PA"/>
</dbReference>
<dbReference type="InterPro" id="IPR001254">
    <property type="entry name" value="Trypsin_dom"/>
</dbReference>
<dbReference type="Gene3D" id="3.30.1640.30">
    <property type="match status" value="1"/>
</dbReference>
<proteinExistence type="evidence at transcript level"/>
<dbReference type="Gene3D" id="2.40.10.10">
    <property type="entry name" value="Trypsin-like serine proteases"/>
    <property type="match status" value="2"/>
</dbReference>
<evidence type="ECO:0000256" key="7">
    <source>
        <dbReference type="ARBA" id="ARBA00024195"/>
    </source>
</evidence>
<keyword evidence="1 8" id="KW-0645">Protease</keyword>
<dbReference type="InterPro" id="IPR022700">
    <property type="entry name" value="CLIP"/>
</dbReference>
<evidence type="ECO:0000256" key="8">
    <source>
        <dbReference type="RuleBase" id="RU363034"/>
    </source>
</evidence>
<dbReference type="EMBL" id="MT561540">
    <property type="protein sequence ID" value="QYL00320.1"/>
    <property type="molecule type" value="mRNA"/>
</dbReference>
<dbReference type="PROSITE" id="PS00134">
    <property type="entry name" value="TRYPSIN_HIS"/>
    <property type="match status" value="1"/>
</dbReference>
<comment type="domain">
    <text evidence="9">The clip domain consists of 35-55 residues which are 'knitted' together usually by 3 conserved disulfide bonds forming a clip-like compact structure.</text>
</comment>
<dbReference type="PROSITE" id="PS50240">
    <property type="entry name" value="TRYPSIN_DOM"/>
    <property type="match status" value="1"/>
</dbReference>
<name>A0A8F9WME8_HOLPA</name>
<evidence type="ECO:0000256" key="6">
    <source>
        <dbReference type="ARBA" id="ARBA00023180"/>
    </source>
</evidence>
<dbReference type="GO" id="GO:0006508">
    <property type="term" value="P:proteolysis"/>
    <property type="evidence" value="ECO:0007669"/>
    <property type="project" value="UniProtKB-KW"/>
</dbReference>